<comment type="subcellular location">
    <subcellularLocation>
        <location evidence="8">Cytoplasm</location>
    </subcellularLocation>
</comment>
<dbReference type="Pfam" id="PF02224">
    <property type="entry name" value="Cytidylate_kin"/>
    <property type="match status" value="1"/>
</dbReference>
<protein>
    <recommendedName>
        <fullName evidence="8">Cytidylate kinase</fullName>
        <shortName evidence="8">CK</shortName>
        <ecNumber evidence="8">2.7.4.25</ecNumber>
    </recommendedName>
    <alternativeName>
        <fullName evidence="8">Cytidine monophosphate kinase</fullName>
        <shortName evidence="8">CMP kinase</shortName>
    </alternativeName>
</protein>
<dbReference type="GO" id="GO:0005524">
    <property type="term" value="F:ATP binding"/>
    <property type="evidence" value="ECO:0007669"/>
    <property type="project" value="UniProtKB-UniRule"/>
</dbReference>
<keyword evidence="3 8" id="KW-0547">Nucleotide-binding</keyword>
<evidence type="ECO:0000313" key="10">
    <source>
        <dbReference type="EMBL" id="AKE41161.1"/>
    </source>
</evidence>
<dbReference type="CDD" id="cd02020">
    <property type="entry name" value="CMPK"/>
    <property type="match status" value="1"/>
</dbReference>
<evidence type="ECO:0000256" key="1">
    <source>
        <dbReference type="ARBA" id="ARBA00009427"/>
    </source>
</evidence>
<organism evidence="10 12">
    <name type="scientific">Corynebacterium kutscheri</name>
    <dbReference type="NCBI Taxonomy" id="35755"/>
    <lineage>
        <taxon>Bacteria</taxon>
        <taxon>Bacillati</taxon>
        <taxon>Actinomycetota</taxon>
        <taxon>Actinomycetes</taxon>
        <taxon>Mycobacteriales</taxon>
        <taxon>Corynebacteriaceae</taxon>
        <taxon>Corynebacterium</taxon>
    </lineage>
</organism>
<comment type="catalytic activity">
    <reaction evidence="6 8">
        <text>dCMP + ATP = dCDP + ADP</text>
        <dbReference type="Rhea" id="RHEA:25094"/>
        <dbReference type="ChEBI" id="CHEBI:30616"/>
        <dbReference type="ChEBI" id="CHEBI:57566"/>
        <dbReference type="ChEBI" id="CHEBI:58593"/>
        <dbReference type="ChEBI" id="CHEBI:456216"/>
        <dbReference type="EC" id="2.7.4.25"/>
    </reaction>
</comment>
<comment type="similarity">
    <text evidence="1 8">Belongs to the cytidylate kinase family. Type 1 subfamily.</text>
</comment>
<evidence type="ECO:0000259" key="9">
    <source>
        <dbReference type="Pfam" id="PF02224"/>
    </source>
</evidence>
<keyword evidence="8" id="KW-0963">Cytoplasm</keyword>
<dbReference type="EC" id="2.7.4.25" evidence="8"/>
<gene>
    <name evidence="8 10" type="primary">cmk</name>
    <name evidence="11" type="synonym">Cmk</name>
    <name evidence="11" type="ORF">NCTC949_01549</name>
    <name evidence="10" type="ORF">UL82_04910</name>
</gene>
<evidence type="ECO:0000256" key="7">
    <source>
        <dbReference type="ARBA" id="ARBA00048478"/>
    </source>
</evidence>
<keyword evidence="12" id="KW-1185">Reference proteome</keyword>
<dbReference type="InterPro" id="IPR027417">
    <property type="entry name" value="P-loop_NTPase"/>
</dbReference>
<feature type="domain" description="Cytidylate kinase" evidence="9">
    <location>
        <begin position="15"/>
        <end position="229"/>
    </location>
</feature>
<name>A0A0F6TDQ6_9CORY</name>
<dbReference type="HAMAP" id="MF_00238">
    <property type="entry name" value="Cytidyl_kinase_type1"/>
    <property type="match status" value="1"/>
</dbReference>
<dbReference type="Gene3D" id="3.40.50.300">
    <property type="entry name" value="P-loop containing nucleotide triphosphate hydrolases"/>
    <property type="match status" value="1"/>
</dbReference>
<keyword evidence="2 8" id="KW-0808">Transferase</keyword>
<dbReference type="SUPFAM" id="SSF52540">
    <property type="entry name" value="P-loop containing nucleoside triphosphate hydrolases"/>
    <property type="match status" value="1"/>
</dbReference>
<evidence type="ECO:0000313" key="12">
    <source>
        <dbReference type="Proteomes" id="UP000033457"/>
    </source>
</evidence>
<dbReference type="STRING" id="35755.UL82_04910"/>
<evidence type="ECO:0000313" key="13">
    <source>
        <dbReference type="Proteomes" id="UP000271380"/>
    </source>
</evidence>
<dbReference type="GO" id="GO:0005829">
    <property type="term" value="C:cytosol"/>
    <property type="evidence" value="ECO:0007669"/>
    <property type="project" value="TreeGrafter"/>
</dbReference>
<dbReference type="PANTHER" id="PTHR21299">
    <property type="entry name" value="CYTIDYLATE KINASE/PANTOATE-BETA-ALANINE LIGASE"/>
    <property type="match status" value="1"/>
</dbReference>
<dbReference type="Proteomes" id="UP000271380">
    <property type="component" value="Chromosome"/>
</dbReference>
<evidence type="ECO:0000313" key="11">
    <source>
        <dbReference type="EMBL" id="VEH07070.1"/>
    </source>
</evidence>
<dbReference type="GO" id="GO:0006220">
    <property type="term" value="P:pyrimidine nucleotide metabolic process"/>
    <property type="evidence" value="ECO:0007669"/>
    <property type="project" value="UniProtKB-UniRule"/>
</dbReference>
<accession>A0A0F6TDQ6</accession>
<proteinExistence type="inferred from homology"/>
<dbReference type="PANTHER" id="PTHR21299:SF2">
    <property type="entry name" value="CYTIDYLATE KINASE"/>
    <property type="match status" value="1"/>
</dbReference>
<dbReference type="Proteomes" id="UP000033457">
    <property type="component" value="Chromosome"/>
</dbReference>
<evidence type="ECO:0000256" key="2">
    <source>
        <dbReference type="ARBA" id="ARBA00022679"/>
    </source>
</evidence>
<keyword evidence="5 8" id="KW-0067">ATP-binding</keyword>
<reference evidence="10 12" key="1">
    <citation type="journal article" date="2015" name="Genome Announc.">
        <title>Complete Genome Sequence of Corynebacterium kutscheri DSM 20755, a Corynebacterial Type Strain with Remarkably Low G+C Content of Chromosomal DNA.</title>
        <authorList>
            <person name="Ruckert C."/>
            <person name="Albersmeier A."/>
            <person name="Winkler A."/>
            <person name="Tauch A."/>
        </authorList>
    </citation>
    <scope>NUCLEOTIDE SEQUENCE [LARGE SCALE GENOMIC DNA]</scope>
    <source>
        <strain evidence="10 12">DSM 20755</strain>
    </source>
</reference>
<dbReference type="AlphaFoldDB" id="A0A0F6TDQ6"/>
<dbReference type="RefSeq" id="WP_046439303.1">
    <property type="nucleotide sequence ID" value="NZ_CP011312.1"/>
</dbReference>
<feature type="binding site" evidence="8">
    <location>
        <begin position="19"/>
        <end position="27"/>
    </location>
    <ligand>
        <name>ATP</name>
        <dbReference type="ChEBI" id="CHEBI:30616"/>
    </ligand>
</feature>
<sequence length="236" mass="24995">MSPVTLENVPGGLIVAVDGPSGAGKSTVCRAIATHFGAKYIDTGAMYRVATLYALRQGVSVSDTAAIVALSGAIPLSVNDDPQSRAVLLDGEDVSEEIRGVEVTRQVSAVAAIPEVRNNLVALQRKLAKRAGRCVLDGRDIGTNVLVDAPIKIFLTASAEVRAKRRCDQDNAAGRIVDYNAVLADVLRRDEIDSTRTTDPLRPAEDAVIVDTSDMSLDDVIAELIGLIEASAERMN</sequence>
<evidence type="ECO:0000256" key="4">
    <source>
        <dbReference type="ARBA" id="ARBA00022777"/>
    </source>
</evidence>
<evidence type="ECO:0000256" key="5">
    <source>
        <dbReference type="ARBA" id="ARBA00022840"/>
    </source>
</evidence>
<dbReference type="EMBL" id="CP011312">
    <property type="protein sequence ID" value="AKE41161.1"/>
    <property type="molecule type" value="Genomic_DNA"/>
</dbReference>
<dbReference type="GO" id="GO:0015949">
    <property type="term" value="P:nucleobase-containing small molecule interconversion"/>
    <property type="evidence" value="ECO:0007669"/>
    <property type="project" value="TreeGrafter"/>
</dbReference>
<evidence type="ECO:0000256" key="6">
    <source>
        <dbReference type="ARBA" id="ARBA00047615"/>
    </source>
</evidence>
<keyword evidence="4 8" id="KW-0418">Kinase</keyword>
<evidence type="ECO:0000256" key="8">
    <source>
        <dbReference type="HAMAP-Rule" id="MF_00238"/>
    </source>
</evidence>
<dbReference type="NCBIfam" id="TIGR00017">
    <property type="entry name" value="cmk"/>
    <property type="match status" value="1"/>
</dbReference>
<dbReference type="GO" id="GO:0036431">
    <property type="term" value="F:dCMP kinase activity"/>
    <property type="evidence" value="ECO:0007669"/>
    <property type="project" value="InterPro"/>
</dbReference>
<evidence type="ECO:0000256" key="3">
    <source>
        <dbReference type="ARBA" id="ARBA00022741"/>
    </source>
</evidence>
<dbReference type="InterPro" id="IPR003136">
    <property type="entry name" value="Cytidylate_kin"/>
</dbReference>
<dbReference type="InterPro" id="IPR011994">
    <property type="entry name" value="Cytidylate_kinase_dom"/>
</dbReference>
<reference evidence="11 13" key="2">
    <citation type="submission" date="2018-12" db="EMBL/GenBank/DDBJ databases">
        <authorList>
            <consortium name="Pathogen Informatics"/>
        </authorList>
    </citation>
    <scope>NUCLEOTIDE SEQUENCE [LARGE SCALE GENOMIC DNA]</scope>
    <source>
        <strain evidence="11 13">NCTC949</strain>
    </source>
</reference>
<dbReference type="KEGG" id="cku:UL82_04910"/>
<dbReference type="EMBL" id="LR134377">
    <property type="protein sequence ID" value="VEH07070.1"/>
    <property type="molecule type" value="Genomic_DNA"/>
</dbReference>
<comment type="catalytic activity">
    <reaction evidence="7 8">
        <text>CMP + ATP = CDP + ADP</text>
        <dbReference type="Rhea" id="RHEA:11600"/>
        <dbReference type="ChEBI" id="CHEBI:30616"/>
        <dbReference type="ChEBI" id="CHEBI:58069"/>
        <dbReference type="ChEBI" id="CHEBI:60377"/>
        <dbReference type="ChEBI" id="CHEBI:456216"/>
        <dbReference type="EC" id="2.7.4.25"/>
    </reaction>
</comment>
<dbReference type="OrthoDB" id="9807434at2"/>
<dbReference type="HOGENOM" id="CLU_079959_0_0_11"/>